<gene>
    <name evidence="2" type="ORF">BDP27DRAFT_1376607</name>
</gene>
<dbReference type="EMBL" id="JADNRY010000878">
    <property type="protein sequence ID" value="KAF9025185.1"/>
    <property type="molecule type" value="Genomic_DNA"/>
</dbReference>
<feature type="region of interest" description="Disordered" evidence="1">
    <location>
        <begin position="261"/>
        <end position="281"/>
    </location>
</feature>
<sequence>MNKAAGAFISEDVCSIKDKVPLWLEDHLLKDLQIKSFEMVSCLAGPWVHICVDMGVCFPRFFKRSMVSPLVLGCAQMLCGRKAGPITAERQNQSWDLILGKAVRFEISAVTPDQVAYCAILLMHTMSAADDRRNNKASTGDSDTIMAFFHDKEIIDKDFLEWFHHQWDEYFQYGHWTLPEKKKATKVNKNDRHSSHQQALLAIQEKKQRIAEAAPAPAVVEKESDEADEISPSPPILNHRRFRCGLAVHTLKCSTSLLIGCQKRSHPSPSDKLEPLHFRGW</sequence>
<organism evidence="2 3">
    <name type="scientific">Rhodocollybia butyracea</name>
    <dbReference type="NCBI Taxonomy" id="206335"/>
    <lineage>
        <taxon>Eukaryota</taxon>
        <taxon>Fungi</taxon>
        <taxon>Dikarya</taxon>
        <taxon>Basidiomycota</taxon>
        <taxon>Agaricomycotina</taxon>
        <taxon>Agaricomycetes</taxon>
        <taxon>Agaricomycetidae</taxon>
        <taxon>Agaricales</taxon>
        <taxon>Marasmiineae</taxon>
        <taxon>Omphalotaceae</taxon>
        <taxon>Rhodocollybia</taxon>
    </lineage>
</organism>
<reference evidence="2" key="1">
    <citation type="submission" date="2020-11" db="EMBL/GenBank/DDBJ databases">
        <authorList>
            <consortium name="DOE Joint Genome Institute"/>
            <person name="Ahrendt S."/>
            <person name="Riley R."/>
            <person name="Andreopoulos W."/>
            <person name="Labutti K."/>
            <person name="Pangilinan J."/>
            <person name="Ruiz-Duenas F.J."/>
            <person name="Barrasa J.M."/>
            <person name="Sanchez-Garcia M."/>
            <person name="Camarero S."/>
            <person name="Miyauchi S."/>
            <person name="Serrano A."/>
            <person name="Linde D."/>
            <person name="Babiker R."/>
            <person name="Drula E."/>
            <person name="Ayuso-Fernandez I."/>
            <person name="Pacheco R."/>
            <person name="Padilla G."/>
            <person name="Ferreira P."/>
            <person name="Barriuso J."/>
            <person name="Kellner H."/>
            <person name="Castanera R."/>
            <person name="Alfaro M."/>
            <person name="Ramirez L."/>
            <person name="Pisabarro A.G."/>
            <person name="Kuo A."/>
            <person name="Tritt A."/>
            <person name="Lipzen A."/>
            <person name="He G."/>
            <person name="Yan M."/>
            <person name="Ng V."/>
            <person name="Cullen D."/>
            <person name="Martin F."/>
            <person name="Rosso M.-N."/>
            <person name="Henrissat B."/>
            <person name="Hibbett D."/>
            <person name="Martinez A.T."/>
            <person name="Grigoriev I.V."/>
        </authorList>
    </citation>
    <scope>NUCLEOTIDE SEQUENCE</scope>
    <source>
        <strain evidence="2">AH 40177</strain>
    </source>
</reference>
<keyword evidence="3" id="KW-1185">Reference proteome</keyword>
<accession>A0A9P5TVT0</accession>
<evidence type="ECO:0000256" key="1">
    <source>
        <dbReference type="SAM" id="MobiDB-lite"/>
    </source>
</evidence>
<evidence type="ECO:0000313" key="3">
    <source>
        <dbReference type="Proteomes" id="UP000772434"/>
    </source>
</evidence>
<evidence type="ECO:0000313" key="2">
    <source>
        <dbReference type="EMBL" id="KAF9025185.1"/>
    </source>
</evidence>
<protein>
    <submittedName>
        <fullName evidence="2">Uncharacterized protein</fullName>
    </submittedName>
</protein>
<dbReference type="OrthoDB" id="2998394at2759"/>
<dbReference type="Proteomes" id="UP000772434">
    <property type="component" value="Unassembled WGS sequence"/>
</dbReference>
<proteinExistence type="predicted"/>
<name>A0A9P5TVT0_9AGAR</name>
<dbReference type="AlphaFoldDB" id="A0A9P5TVT0"/>
<comment type="caution">
    <text evidence="2">The sequence shown here is derived from an EMBL/GenBank/DDBJ whole genome shotgun (WGS) entry which is preliminary data.</text>
</comment>
<feature type="compositionally biased region" description="Basic and acidic residues" evidence="1">
    <location>
        <begin position="269"/>
        <end position="281"/>
    </location>
</feature>